<dbReference type="PANTHER" id="PTHR42737:SF2">
    <property type="entry name" value="GLUTATHIONE REDUCTASE"/>
    <property type="match status" value="1"/>
</dbReference>
<dbReference type="PRINTS" id="PR00411">
    <property type="entry name" value="PNDRDTASEI"/>
</dbReference>
<dbReference type="KEGG" id="wce:WS08_0701"/>
<gene>
    <name evidence="11" type="ORF">WS74_0703</name>
</gene>
<evidence type="ECO:0000256" key="5">
    <source>
        <dbReference type="ARBA" id="ARBA00023157"/>
    </source>
</evidence>
<dbReference type="KEGG" id="wct:WS74_0703"/>
<dbReference type="GO" id="GO:0045454">
    <property type="term" value="P:cell redox homeostasis"/>
    <property type="evidence" value="ECO:0007669"/>
    <property type="project" value="InterPro"/>
</dbReference>
<evidence type="ECO:0000256" key="6">
    <source>
        <dbReference type="ARBA" id="ARBA00023284"/>
    </source>
</evidence>
<evidence type="ECO:0000313" key="11">
    <source>
        <dbReference type="EMBL" id="AIM62955.1"/>
    </source>
</evidence>
<keyword evidence="4" id="KW-0560">Oxidoreductase</keyword>
<feature type="domain" description="Pyridine nucleotide-disulphide oxidoreductase dimerisation" evidence="9">
    <location>
        <begin position="335"/>
        <end position="436"/>
    </location>
</feature>
<organism evidence="11 12">
    <name type="scientific">Weissella ceti</name>
    <dbReference type="NCBI Taxonomy" id="759620"/>
    <lineage>
        <taxon>Bacteria</taxon>
        <taxon>Bacillati</taxon>
        <taxon>Bacillota</taxon>
        <taxon>Bacilli</taxon>
        <taxon>Lactobacillales</taxon>
        <taxon>Lactobacillaceae</taxon>
        <taxon>Weissella</taxon>
    </lineage>
</organism>
<dbReference type="InterPro" id="IPR001100">
    <property type="entry name" value="Pyr_nuc-diS_OxRdtase"/>
</dbReference>
<dbReference type="PIRSF" id="PIRSF000350">
    <property type="entry name" value="Mercury_reductase_MerA"/>
    <property type="match status" value="1"/>
</dbReference>
<dbReference type="Pfam" id="PF02852">
    <property type="entry name" value="Pyr_redox_dim"/>
    <property type="match status" value="1"/>
</dbReference>
<feature type="disulfide bond" description="Redox-active" evidence="8">
    <location>
        <begin position="43"/>
        <end position="48"/>
    </location>
</feature>
<dbReference type="AlphaFoldDB" id="A0A075TZC7"/>
<dbReference type="Gene3D" id="3.50.50.60">
    <property type="entry name" value="FAD/NAD(P)-binding domain"/>
    <property type="match status" value="1"/>
</dbReference>
<sequence length="443" mass="47221">MTEFNFDVLYLGSGHGTFDGAIPLAASGVKVAVVEANKVGGTCPNWGCNAKVLLEEAVKIQHAIEKSNGVIAGETKIDWAKNQAHKNDVIDVLPGAIEGMMTGQGIEMIFGRGALVDAHTVEVEGKTYTADKIVLATGLRPHRLDIIGTELAHDSQDFLALSEMPAKMTVIGGGYVALESATMAMAAGAEVTLILRGSVALRSFPEASSDLVLADLAERGVKVMRETEVASLTETDGQITVTTTNGEIVTDYVLDATGRVPNVENIGLETVGIKASAAGIEVNEFLQTSVESIYASGDVIAKSQPKLTPTAIFESVYLMRRFSGQSDAAIDYPTIATNVFTTPRVAMAGVTVQEAEEQPELYTIVKHDVAGNWYRQVTFETQGTTTMIFDKEGKLVGISDVSDRAEDIVNAVLPAIEFGFTPEQISRLVGIFPSIAFDVWGQV</sequence>
<dbReference type="EMBL" id="CP009223">
    <property type="protein sequence ID" value="AIM62955.1"/>
    <property type="molecule type" value="Genomic_DNA"/>
</dbReference>
<feature type="binding site" evidence="7">
    <location>
        <begin position="172"/>
        <end position="179"/>
    </location>
    <ligand>
        <name>NAD(+)</name>
        <dbReference type="ChEBI" id="CHEBI:57540"/>
    </ligand>
</feature>
<reference evidence="11 12" key="1">
    <citation type="journal article" date="2014" name="Genome Announc.">
        <title>Complete Genome Sequences of Fish Pathogenic Weissella ceti Strains WS74 and WS105.</title>
        <authorList>
            <person name="Figueiredo H.C."/>
            <person name="Leal C.A."/>
            <person name="Dorella F.A."/>
            <person name="Carvalho A.F."/>
            <person name="Soares S.C."/>
            <person name="Pereira F.L."/>
            <person name="Azevedo V.A."/>
        </authorList>
    </citation>
    <scope>NUCLEOTIDE SEQUENCE [LARGE SCALE GENOMIC DNA]</scope>
    <source>
        <strain evidence="11 12">WS74</strain>
    </source>
</reference>
<dbReference type="GO" id="GO:0006749">
    <property type="term" value="P:glutathione metabolic process"/>
    <property type="evidence" value="ECO:0007669"/>
    <property type="project" value="TreeGrafter"/>
</dbReference>
<evidence type="ECO:0000256" key="3">
    <source>
        <dbReference type="ARBA" id="ARBA00022827"/>
    </source>
</evidence>
<dbReference type="PATRIC" id="fig|759620.7.peg.726"/>
<dbReference type="GO" id="GO:0004362">
    <property type="term" value="F:glutathione-disulfide reductase (NADPH) activity"/>
    <property type="evidence" value="ECO:0007669"/>
    <property type="project" value="TreeGrafter"/>
</dbReference>
<dbReference type="GO" id="GO:0050660">
    <property type="term" value="F:flavin adenine dinucleotide binding"/>
    <property type="evidence" value="ECO:0007669"/>
    <property type="project" value="InterPro"/>
</dbReference>
<keyword evidence="3 7" id="KW-0274">FAD</keyword>
<evidence type="ECO:0000256" key="4">
    <source>
        <dbReference type="ARBA" id="ARBA00023002"/>
    </source>
</evidence>
<protein>
    <submittedName>
        <fullName evidence="11">Glutathione reductase</fullName>
    </submittedName>
</protein>
<dbReference type="SUPFAM" id="SSF51905">
    <property type="entry name" value="FAD/NAD(P)-binding domain"/>
    <property type="match status" value="1"/>
</dbReference>
<dbReference type="STRING" id="759620.WS105_0763"/>
<dbReference type="KEGG" id="wci:WS105_0763"/>
<dbReference type="InterPro" id="IPR016156">
    <property type="entry name" value="FAD/NAD-linked_Rdtase_dimer_sf"/>
</dbReference>
<reference evidence="12" key="2">
    <citation type="submission" date="2014-08" db="EMBL/GenBank/DDBJ databases">
        <title>Complete genome of Weissella ceti strain WS74 isolated from diseased rainbow trout in Brazil.</title>
        <authorList>
            <person name="Figueiredo H.C.P."/>
            <person name="Leal C.A.G."/>
            <person name="Pereira F.L."/>
            <person name="Soares S.C."/>
            <person name="Dorella F.A."/>
            <person name="Carvalho A.F."/>
            <person name="Azevedo V.A.C."/>
        </authorList>
    </citation>
    <scope>NUCLEOTIDE SEQUENCE [LARGE SCALE GENOMIC DNA]</scope>
    <source>
        <strain evidence="12">WS74</strain>
    </source>
</reference>
<dbReference type="GO" id="GO:0034599">
    <property type="term" value="P:cellular response to oxidative stress"/>
    <property type="evidence" value="ECO:0007669"/>
    <property type="project" value="TreeGrafter"/>
</dbReference>
<dbReference type="InterPro" id="IPR036188">
    <property type="entry name" value="FAD/NAD-bd_sf"/>
</dbReference>
<dbReference type="InterPro" id="IPR004099">
    <property type="entry name" value="Pyr_nucl-diS_OxRdtase_dimer"/>
</dbReference>
<dbReference type="PANTHER" id="PTHR42737">
    <property type="entry name" value="GLUTATHIONE REDUCTASE"/>
    <property type="match status" value="1"/>
</dbReference>
<dbReference type="RefSeq" id="WP_009496482.1">
    <property type="nucleotide sequence ID" value="NZ_CP009223.1"/>
</dbReference>
<evidence type="ECO:0000313" key="12">
    <source>
        <dbReference type="Proteomes" id="UP000029079"/>
    </source>
</evidence>
<keyword evidence="7" id="KW-0520">NAD</keyword>
<feature type="binding site" evidence="7">
    <location>
        <position position="113"/>
    </location>
    <ligand>
        <name>FAD</name>
        <dbReference type="ChEBI" id="CHEBI:57692"/>
    </ligand>
</feature>
<dbReference type="Proteomes" id="UP000029079">
    <property type="component" value="Chromosome"/>
</dbReference>
<accession>A0A075TZC7</accession>
<comment type="cofactor">
    <cofactor evidence="7">
        <name>FAD</name>
        <dbReference type="ChEBI" id="CHEBI:57692"/>
    </cofactor>
    <text evidence="7">Binds 1 FAD per subunit.</text>
</comment>
<evidence type="ECO:0000256" key="1">
    <source>
        <dbReference type="ARBA" id="ARBA00007532"/>
    </source>
</evidence>
<keyword evidence="6" id="KW-0676">Redox-active center</keyword>
<dbReference type="GO" id="GO:0005829">
    <property type="term" value="C:cytosol"/>
    <property type="evidence" value="ECO:0007669"/>
    <property type="project" value="TreeGrafter"/>
</dbReference>
<evidence type="ECO:0000256" key="8">
    <source>
        <dbReference type="PIRSR" id="PIRSR000350-4"/>
    </source>
</evidence>
<keyword evidence="2" id="KW-0285">Flavoprotein</keyword>
<name>A0A075TZC7_9LACO</name>
<keyword evidence="12" id="KW-1185">Reference proteome</keyword>
<dbReference type="InterPro" id="IPR023753">
    <property type="entry name" value="FAD/NAD-binding_dom"/>
</dbReference>
<keyword evidence="5" id="KW-1015">Disulfide bond</keyword>
<dbReference type="OrthoDB" id="9800167at2"/>
<dbReference type="Pfam" id="PF07992">
    <property type="entry name" value="Pyr_redox_2"/>
    <property type="match status" value="1"/>
</dbReference>
<feature type="domain" description="FAD/NAD(P)-binding" evidence="10">
    <location>
        <begin position="7"/>
        <end position="313"/>
    </location>
</feature>
<feature type="binding site" evidence="7">
    <location>
        <position position="258"/>
    </location>
    <ligand>
        <name>NAD(+)</name>
        <dbReference type="ChEBI" id="CHEBI:57540"/>
    </ligand>
</feature>
<feature type="binding site" evidence="7">
    <location>
        <position position="298"/>
    </location>
    <ligand>
        <name>FAD</name>
        <dbReference type="ChEBI" id="CHEBI:57692"/>
    </ligand>
</feature>
<dbReference type="PRINTS" id="PR00368">
    <property type="entry name" value="FADPNR"/>
</dbReference>
<proteinExistence type="inferred from homology"/>
<evidence type="ECO:0000256" key="2">
    <source>
        <dbReference type="ARBA" id="ARBA00022630"/>
    </source>
</evidence>
<comment type="similarity">
    <text evidence="1">Belongs to the class-I pyridine nucleotide-disulfide oxidoreductase family.</text>
</comment>
<dbReference type="InterPro" id="IPR046952">
    <property type="entry name" value="GSHR/TRXR-like"/>
</dbReference>
<evidence type="ECO:0000259" key="9">
    <source>
        <dbReference type="Pfam" id="PF02852"/>
    </source>
</evidence>
<keyword evidence="7" id="KW-0547">Nucleotide-binding</keyword>
<evidence type="ECO:0000259" key="10">
    <source>
        <dbReference type="Pfam" id="PF07992"/>
    </source>
</evidence>
<dbReference type="SUPFAM" id="SSF55424">
    <property type="entry name" value="FAD/NAD-linked reductases, dimerisation (C-terminal) domain"/>
    <property type="match status" value="1"/>
</dbReference>
<evidence type="ECO:0000256" key="7">
    <source>
        <dbReference type="PIRSR" id="PIRSR000350-3"/>
    </source>
</evidence>